<keyword evidence="1" id="KW-1133">Transmembrane helix</keyword>
<feature type="transmembrane region" description="Helical" evidence="1">
    <location>
        <begin position="242"/>
        <end position="270"/>
    </location>
</feature>
<dbReference type="AlphaFoldDB" id="A0A835HS79"/>
<dbReference type="Proteomes" id="UP000631114">
    <property type="component" value="Unassembled WGS sequence"/>
</dbReference>
<accession>A0A835HS79</accession>
<keyword evidence="3" id="KW-1185">Reference proteome</keyword>
<evidence type="ECO:0000313" key="3">
    <source>
        <dbReference type="Proteomes" id="UP000631114"/>
    </source>
</evidence>
<feature type="transmembrane region" description="Helical" evidence="1">
    <location>
        <begin position="210"/>
        <end position="230"/>
    </location>
</feature>
<feature type="transmembrane region" description="Helical" evidence="1">
    <location>
        <begin position="118"/>
        <end position="144"/>
    </location>
</feature>
<name>A0A835HS79_9MAGN</name>
<evidence type="ECO:0000256" key="1">
    <source>
        <dbReference type="SAM" id="Phobius"/>
    </source>
</evidence>
<feature type="transmembrane region" description="Helical" evidence="1">
    <location>
        <begin position="68"/>
        <end position="97"/>
    </location>
</feature>
<comment type="caution">
    <text evidence="2">The sequence shown here is derived from an EMBL/GenBank/DDBJ whole genome shotgun (WGS) entry which is preliminary data.</text>
</comment>
<organism evidence="2 3">
    <name type="scientific">Coptis chinensis</name>
    <dbReference type="NCBI Taxonomy" id="261450"/>
    <lineage>
        <taxon>Eukaryota</taxon>
        <taxon>Viridiplantae</taxon>
        <taxon>Streptophyta</taxon>
        <taxon>Embryophyta</taxon>
        <taxon>Tracheophyta</taxon>
        <taxon>Spermatophyta</taxon>
        <taxon>Magnoliopsida</taxon>
        <taxon>Ranunculales</taxon>
        <taxon>Ranunculaceae</taxon>
        <taxon>Coptidoideae</taxon>
        <taxon>Coptis</taxon>
    </lineage>
</organism>
<keyword evidence="1" id="KW-0812">Transmembrane</keyword>
<dbReference type="EMBL" id="JADFTS010000006">
    <property type="protein sequence ID" value="KAF9603679.1"/>
    <property type="molecule type" value="Genomic_DNA"/>
</dbReference>
<dbReference type="PANTHER" id="PTHR33133">
    <property type="entry name" value="OS08G0107100 PROTEIN-RELATED"/>
    <property type="match status" value="1"/>
</dbReference>
<dbReference type="PANTHER" id="PTHR33133:SF24">
    <property type="entry name" value="OS01G0800300 PROTEIN"/>
    <property type="match status" value="1"/>
</dbReference>
<protein>
    <submittedName>
        <fullName evidence="2">Uncharacterized protein</fullName>
    </submittedName>
</protein>
<gene>
    <name evidence="2" type="ORF">IFM89_037442</name>
</gene>
<keyword evidence="1" id="KW-0472">Membrane</keyword>
<proteinExistence type="predicted"/>
<evidence type="ECO:0000313" key="2">
    <source>
        <dbReference type="EMBL" id="KAF9603679.1"/>
    </source>
</evidence>
<feature type="transmembrane region" description="Helical" evidence="1">
    <location>
        <begin position="164"/>
        <end position="189"/>
    </location>
</feature>
<dbReference type="OrthoDB" id="1908649at2759"/>
<sequence length="308" mass="35023">MDRTAEEPRDILRESINILKQSPKIFILITLTFIVPLSIAILVHSLYFESLLNLVPIRHQPHQWAKFYIIQFFYIVILFIFSLLSTAAVVFTFASSYTSKPVSFTSTLTAIPRVFKRLFITFLYASLLMIIYNAVFLGCLIGFIMSINADDSTFLYISFVDLFFLFNVHIHVTAIWHLASVVSVLESVYGLAAMKRSKKLLVGNTEPATALVFLYMIICAVIVSIFRSVVMHGSTHRFLFRILAGGFLIVVLVVFNFIGLLTQCIVYYICKSYHREKIDKGALHEHLGSYLGEYVLLQSSIEMGNVNI</sequence>
<feature type="transmembrane region" description="Helical" evidence="1">
    <location>
        <begin position="25"/>
        <end position="48"/>
    </location>
</feature>
<reference evidence="2 3" key="1">
    <citation type="submission" date="2020-10" db="EMBL/GenBank/DDBJ databases">
        <title>The Coptis chinensis genome and diversification of protoberbering-type alkaloids.</title>
        <authorList>
            <person name="Wang B."/>
            <person name="Shu S."/>
            <person name="Song C."/>
            <person name="Liu Y."/>
        </authorList>
    </citation>
    <scope>NUCLEOTIDE SEQUENCE [LARGE SCALE GENOMIC DNA]</scope>
    <source>
        <strain evidence="2">HL-2020</strain>
        <tissue evidence="2">Leaf</tissue>
    </source>
</reference>